<keyword evidence="3" id="KW-1185">Reference proteome</keyword>
<dbReference type="RefSeq" id="WP_130110035.1">
    <property type="nucleotide sequence ID" value="NZ_CP035806.1"/>
</dbReference>
<proteinExistence type="predicted"/>
<evidence type="ECO:0000313" key="1">
    <source>
        <dbReference type="EMBL" id="QBE48900.1"/>
    </source>
</evidence>
<protein>
    <recommendedName>
        <fullName evidence="4">Antitoxin VbhA domain-containing protein</fullName>
    </recommendedName>
</protein>
<gene>
    <name evidence="1" type="ORF">EVS81_08675</name>
    <name evidence="2" type="ORF">EVS81_15250</name>
</gene>
<reference evidence="1 3" key="1">
    <citation type="submission" date="2019-02" db="EMBL/GenBank/DDBJ databases">
        <authorList>
            <person name="Sun L."/>
            <person name="Pan D."/>
            <person name="Wu X."/>
        </authorList>
    </citation>
    <scope>NUCLEOTIDE SEQUENCE [LARGE SCALE GENOMIC DNA]</scope>
    <source>
        <strain evidence="1 3">JW-1</strain>
    </source>
</reference>
<dbReference type="InterPro" id="IPR033788">
    <property type="entry name" value="VbhA-like"/>
</dbReference>
<evidence type="ECO:0000313" key="3">
    <source>
        <dbReference type="Proteomes" id="UP000289260"/>
    </source>
</evidence>
<evidence type="ECO:0000313" key="2">
    <source>
        <dbReference type="EMBL" id="QBE50018.1"/>
    </source>
</evidence>
<dbReference type="Proteomes" id="UP000289260">
    <property type="component" value="Chromosome"/>
</dbReference>
<name>A0A4P6KFG2_9MICO</name>
<dbReference type="CDD" id="cd11586">
    <property type="entry name" value="VbhA_like"/>
    <property type="match status" value="1"/>
</dbReference>
<dbReference type="EMBL" id="CP035806">
    <property type="protein sequence ID" value="QBE48900.1"/>
    <property type="molecule type" value="Genomic_DNA"/>
</dbReference>
<sequence length="66" mass="7144">MALKTSVSEAYVRRVLAEVEAGQETAGAVVSEADREIARRQVRGELSGDEAVREAIAVALTRFPEK</sequence>
<dbReference type="AlphaFoldDB" id="A0A4P6KFG2"/>
<accession>A0A4P6KFG2</accession>
<evidence type="ECO:0008006" key="4">
    <source>
        <dbReference type="Google" id="ProtNLM"/>
    </source>
</evidence>
<dbReference type="EMBL" id="CP035806">
    <property type="protein sequence ID" value="QBE50018.1"/>
    <property type="molecule type" value="Genomic_DNA"/>
</dbReference>
<dbReference type="OrthoDB" id="4991294at2"/>
<organism evidence="1 3">
    <name type="scientific">Leucobacter triazinivorans</name>
    <dbReference type="NCBI Taxonomy" id="1784719"/>
    <lineage>
        <taxon>Bacteria</taxon>
        <taxon>Bacillati</taxon>
        <taxon>Actinomycetota</taxon>
        <taxon>Actinomycetes</taxon>
        <taxon>Micrococcales</taxon>
        <taxon>Microbacteriaceae</taxon>
        <taxon>Leucobacter</taxon>
    </lineage>
</organism>
<dbReference type="KEGG" id="ltr:EVS81_15250"/>
<dbReference type="KEGG" id="ltr:EVS81_08675"/>